<evidence type="ECO:0000313" key="4">
    <source>
        <dbReference type="EMBL" id="MBB5706723.1"/>
    </source>
</evidence>
<feature type="region of interest" description="Disordered" evidence="3">
    <location>
        <begin position="190"/>
        <end position="210"/>
    </location>
</feature>
<evidence type="ECO:0000256" key="3">
    <source>
        <dbReference type="SAM" id="MobiDB-lite"/>
    </source>
</evidence>
<comment type="similarity">
    <text evidence="1">Belongs to the short-chain dehydrogenases/reductases (SDR) family.</text>
</comment>
<dbReference type="PANTHER" id="PTHR43669">
    <property type="entry name" value="5-KETO-D-GLUCONATE 5-REDUCTASE"/>
    <property type="match status" value="1"/>
</dbReference>
<dbReference type="Pfam" id="PF13561">
    <property type="entry name" value="adh_short_C2"/>
    <property type="match status" value="1"/>
</dbReference>
<evidence type="ECO:0000313" key="5">
    <source>
        <dbReference type="Proteomes" id="UP000537161"/>
    </source>
</evidence>
<organism evidence="4 5">
    <name type="scientific">Sphingopyxis panaciterrulae</name>
    <dbReference type="NCBI Taxonomy" id="462372"/>
    <lineage>
        <taxon>Bacteria</taxon>
        <taxon>Pseudomonadati</taxon>
        <taxon>Pseudomonadota</taxon>
        <taxon>Alphaproteobacteria</taxon>
        <taxon>Sphingomonadales</taxon>
        <taxon>Sphingomonadaceae</taxon>
        <taxon>Sphingopyxis</taxon>
    </lineage>
</organism>
<dbReference type="PRINTS" id="PR00081">
    <property type="entry name" value="GDHRDH"/>
</dbReference>
<dbReference type="Proteomes" id="UP000537161">
    <property type="component" value="Unassembled WGS sequence"/>
</dbReference>
<dbReference type="InterPro" id="IPR020904">
    <property type="entry name" value="Sc_DH/Rdtase_CS"/>
</dbReference>
<dbReference type="Gene3D" id="3.40.50.720">
    <property type="entry name" value="NAD(P)-binding Rossmann-like Domain"/>
    <property type="match status" value="1"/>
</dbReference>
<evidence type="ECO:0000256" key="1">
    <source>
        <dbReference type="ARBA" id="ARBA00006484"/>
    </source>
</evidence>
<protein>
    <submittedName>
        <fullName evidence="4">NAD(P)-dependent dehydrogenase (Short-subunit alcohol dehydrogenase family)</fullName>
    </submittedName>
</protein>
<sequence>MTDRARLDGQAAFVTGGGGGIGRAIALRLAEAGADVAIFDIFAERAEEAAARVAERGVRALALPGDVMDSDALRAAIDRTADAFGRLDILVNNAGGVSARPFLEQSERSMRKHVDINLMSMLVATQAAARHMVAGARGGAIVNVASIEANRAAPNFAVYAACKAGMLSFTKSMAVELSEHGIRVNGIAPDHTVTPGNQGNRAGPVDPGTWKRRSAEEIDAMNRLIPLGREGVDRECGDAAVFLSSAMASYITGVLLPVDGGTWASSGWVRGRNGKWTLNEGLNFGA</sequence>
<proteinExistence type="inferred from homology"/>
<keyword evidence="2" id="KW-0560">Oxidoreductase</keyword>
<keyword evidence="5" id="KW-1185">Reference proteome</keyword>
<dbReference type="PANTHER" id="PTHR43669:SF3">
    <property type="entry name" value="ALCOHOL DEHYDROGENASE, PUTATIVE (AFU_ORTHOLOGUE AFUA_3G03445)-RELATED"/>
    <property type="match status" value="1"/>
</dbReference>
<dbReference type="CDD" id="cd05233">
    <property type="entry name" value="SDR_c"/>
    <property type="match status" value="1"/>
</dbReference>
<dbReference type="NCBIfam" id="NF005559">
    <property type="entry name" value="PRK07231.1"/>
    <property type="match status" value="1"/>
</dbReference>
<gene>
    <name evidence="4" type="ORF">FHR21_002080</name>
</gene>
<dbReference type="GO" id="GO:0016491">
    <property type="term" value="F:oxidoreductase activity"/>
    <property type="evidence" value="ECO:0007669"/>
    <property type="project" value="UniProtKB-KW"/>
</dbReference>
<evidence type="ECO:0000256" key="2">
    <source>
        <dbReference type="ARBA" id="ARBA00023002"/>
    </source>
</evidence>
<dbReference type="RefSeq" id="WP_184097884.1">
    <property type="nucleotide sequence ID" value="NZ_JACIJH010000005.1"/>
</dbReference>
<comment type="caution">
    <text evidence="4">The sequence shown here is derived from an EMBL/GenBank/DDBJ whole genome shotgun (WGS) entry which is preliminary data.</text>
</comment>
<reference evidence="4 5" key="1">
    <citation type="submission" date="2020-08" db="EMBL/GenBank/DDBJ databases">
        <title>Genomic Encyclopedia of Type Strains, Phase IV (KMG-IV): sequencing the most valuable type-strain genomes for metagenomic binning, comparative biology and taxonomic classification.</title>
        <authorList>
            <person name="Goeker M."/>
        </authorList>
    </citation>
    <scope>NUCLEOTIDE SEQUENCE [LARGE SCALE GENOMIC DNA]</scope>
    <source>
        <strain evidence="4 5">DSM 27163</strain>
    </source>
</reference>
<dbReference type="PROSITE" id="PS00061">
    <property type="entry name" value="ADH_SHORT"/>
    <property type="match status" value="1"/>
</dbReference>
<accession>A0A7W9EQK6</accession>
<dbReference type="SUPFAM" id="SSF51735">
    <property type="entry name" value="NAD(P)-binding Rossmann-fold domains"/>
    <property type="match status" value="1"/>
</dbReference>
<dbReference type="FunFam" id="3.40.50.720:FF:000084">
    <property type="entry name" value="Short-chain dehydrogenase reductase"/>
    <property type="match status" value="1"/>
</dbReference>
<dbReference type="EMBL" id="JACIJH010000005">
    <property type="protein sequence ID" value="MBB5706723.1"/>
    <property type="molecule type" value="Genomic_DNA"/>
</dbReference>
<dbReference type="AlphaFoldDB" id="A0A7W9EQK6"/>
<dbReference type="PRINTS" id="PR00080">
    <property type="entry name" value="SDRFAMILY"/>
</dbReference>
<name>A0A7W9EQK6_9SPHN</name>
<dbReference type="InterPro" id="IPR002347">
    <property type="entry name" value="SDR_fam"/>
</dbReference>
<dbReference type="InterPro" id="IPR036291">
    <property type="entry name" value="NAD(P)-bd_dom_sf"/>
</dbReference>